<dbReference type="AlphaFoldDB" id="A0AAV4ERJ4"/>
<feature type="chain" id="PRO_5043640881" evidence="1">
    <location>
        <begin position="22"/>
        <end position="220"/>
    </location>
</feature>
<keyword evidence="3" id="KW-1185">Reference proteome</keyword>
<name>A0AAV4ERJ4_9GAST</name>
<feature type="signal peptide" evidence="1">
    <location>
        <begin position="1"/>
        <end position="21"/>
    </location>
</feature>
<evidence type="ECO:0000313" key="3">
    <source>
        <dbReference type="Proteomes" id="UP000762676"/>
    </source>
</evidence>
<comment type="caution">
    <text evidence="2">The sequence shown here is derived from an EMBL/GenBank/DDBJ whole genome shotgun (WGS) entry which is preliminary data.</text>
</comment>
<sequence length="220" mass="24519">MHYCRHCLVILLVLCPFTTRAFPWSQRAKEATLLYGKRYNPYVGPSGDVSIHFYINFLASVVVDGCSVVVDGCSVVVDGCSVEVDGCSVVVDWCSVVVDGCIRPGWTIDWDNVSVELLESSYGSHLTGSERHRRDTTANDDAMPTSLHFRLKLGSREVNLRVKRSAPVLNKDGKKSVADFPVFVIENGAIKRRHLLQQPVRKPIKFDLSPECIILGVLKR</sequence>
<proteinExistence type="predicted"/>
<dbReference type="Proteomes" id="UP000762676">
    <property type="component" value="Unassembled WGS sequence"/>
</dbReference>
<protein>
    <submittedName>
        <fullName evidence="2">Uncharacterized protein</fullName>
    </submittedName>
</protein>
<keyword evidence="1" id="KW-0732">Signal</keyword>
<organism evidence="2 3">
    <name type="scientific">Elysia marginata</name>
    <dbReference type="NCBI Taxonomy" id="1093978"/>
    <lineage>
        <taxon>Eukaryota</taxon>
        <taxon>Metazoa</taxon>
        <taxon>Spiralia</taxon>
        <taxon>Lophotrochozoa</taxon>
        <taxon>Mollusca</taxon>
        <taxon>Gastropoda</taxon>
        <taxon>Heterobranchia</taxon>
        <taxon>Euthyneura</taxon>
        <taxon>Panpulmonata</taxon>
        <taxon>Sacoglossa</taxon>
        <taxon>Placobranchoidea</taxon>
        <taxon>Plakobranchidae</taxon>
        <taxon>Elysia</taxon>
    </lineage>
</organism>
<evidence type="ECO:0000256" key="1">
    <source>
        <dbReference type="SAM" id="SignalP"/>
    </source>
</evidence>
<evidence type="ECO:0000313" key="2">
    <source>
        <dbReference type="EMBL" id="GFR63772.1"/>
    </source>
</evidence>
<dbReference type="EMBL" id="BMAT01007416">
    <property type="protein sequence ID" value="GFR63772.1"/>
    <property type="molecule type" value="Genomic_DNA"/>
</dbReference>
<reference evidence="2 3" key="1">
    <citation type="journal article" date="2021" name="Elife">
        <title>Chloroplast acquisition without the gene transfer in kleptoplastic sea slugs, Plakobranchus ocellatus.</title>
        <authorList>
            <person name="Maeda T."/>
            <person name="Takahashi S."/>
            <person name="Yoshida T."/>
            <person name="Shimamura S."/>
            <person name="Takaki Y."/>
            <person name="Nagai Y."/>
            <person name="Toyoda A."/>
            <person name="Suzuki Y."/>
            <person name="Arimoto A."/>
            <person name="Ishii H."/>
            <person name="Satoh N."/>
            <person name="Nishiyama T."/>
            <person name="Hasebe M."/>
            <person name="Maruyama T."/>
            <person name="Minagawa J."/>
            <person name="Obokata J."/>
            <person name="Shigenobu S."/>
        </authorList>
    </citation>
    <scope>NUCLEOTIDE SEQUENCE [LARGE SCALE GENOMIC DNA]</scope>
</reference>
<gene>
    <name evidence="2" type="ORF">ElyMa_003614100</name>
</gene>
<accession>A0AAV4ERJ4</accession>